<protein>
    <submittedName>
        <fullName evidence="1">Uncharacterized protein</fullName>
    </submittedName>
</protein>
<accession>A0A0J5INJ1</accession>
<evidence type="ECO:0000313" key="1">
    <source>
        <dbReference type="EMBL" id="KMJ44790.1"/>
    </source>
</evidence>
<name>A0A0J5INJ1_9GAMM</name>
<proteinExistence type="predicted"/>
<gene>
    <name evidence="1" type="ORF">AB204_12430</name>
</gene>
<keyword evidence="2" id="KW-1185">Reference proteome</keyword>
<dbReference type="PATRIC" id="fig|880157.4.peg.2648"/>
<comment type="caution">
    <text evidence="1">The sequence shown here is derived from an EMBL/GenBank/DDBJ whole genome shotgun (WGS) entry which is preliminary data.</text>
</comment>
<evidence type="ECO:0000313" key="2">
    <source>
        <dbReference type="Proteomes" id="UP000036277"/>
    </source>
</evidence>
<dbReference type="OrthoDB" id="7304993at2"/>
<dbReference type="RefSeq" id="WP_047963681.1">
    <property type="nucleotide sequence ID" value="NZ_CAWMBG010000077.1"/>
</dbReference>
<dbReference type="Proteomes" id="UP000036277">
    <property type="component" value="Unassembled WGS sequence"/>
</dbReference>
<dbReference type="EMBL" id="LFCV01000077">
    <property type="protein sequence ID" value="KMJ44790.1"/>
    <property type="molecule type" value="Genomic_DNA"/>
</dbReference>
<organism evidence="1 2">
    <name type="scientific">Xenorhabdus khoisanae</name>
    <dbReference type="NCBI Taxonomy" id="880157"/>
    <lineage>
        <taxon>Bacteria</taxon>
        <taxon>Pseudomonadati</taxon>
        <taxon>Pseudomonadota</taxon>
        <taxon>Gammaproteobacteria</taxon>
        <taxon>Enterobacterales</taxon>
        <taxon>Morganellaceae</taxon>
        <taxon>Xenorhabdus</taxon>
    </lineage>
</organism>
<sequence>MYDEDDEMSFKEIFDIFLLNKFNMTRPENLLPLQKNKALQRPAERKSIFLLEKTEKYFLRNWVTGKLKLADGLYIFVITADDPHTIYCARSVRDSNYHWYDAVDGHSSIGYREPVRYAGSILFDQGELSLWTNASGHYRPPQELRYLMTPYIRHLLPDTKFRRISF</sequence>
<reference evidence="1 2" key="1">
    <citation type="submission" date="2015-06" db="EMBL/GenBank/DDBJ databases">
        <title>Draft Whole-Genome Sequence of the Entomopathogenic Bacterium Xenorhabdus khoisanae.</title>
        <authorList>
            <person name="Naidoo S."/>
            <person name="Featherston J."/>
            <person name="Gray V.M."/>
        </authorList>
    </citation>
    <scope>NUCLEOTIDE SEQUENCE [LARGE SCALE GENOMIC DNA]</scope>
    <source>
        <strain evidence="1 2">MCB</strain>
    </source>
</reference>
<dbReference type="AlphaFoldDB" id="A0A0J5INJ1"/>